<feature type="transmembrane region" description="Helical" evidence="6">
    <location>
        <begin position="251"/>
        <end position="271"/>
    </location>
</feature>
<dbReference type="InterPro" id="IPR020846">
    <property type="entry name" value="MFS_dom"/>
</dbReference>
<dbReference type="InterPro" id="IPR011701">
    <property type="entry name" value="MFS"/>
</dbReference>
<evidence type="ECO:0000256" key="6">
    <source>
        <dbReference type="SAM" id="Phobius"/>
    </source>
</evidence>
<evidence type="ECO:0000256" key="2">
    <source>
        <dbReference type="ARBA" id="ARBA00022448"/>
    </source>
</evidence>
<feature type="transmembrane region" description="Helical" evidence="6">
    <location>
        <begin position="190"/>
        <end position="212"/>
    </location>
</feature>
<dbReference type="SUPFAM" id="SSF103473">
    <property type="entry name" value="MFS general substrate transporter"/>
    <property type="match status" value="1"/>
</dbReference>
<evidence type="ECO:0000259" key="7">
    <source>
        <dbReference type="PROSITE" id="PS50850"/>
    </source>
</evidence>
<feature type="transmembrane region" description="Helical" evidence="6">
    <location>
        <begin position="121"/>
        <end position="142"/>
    </location>
</feature>
<keyword evidence="2" id="KW-0813">Transport</keyword>
<keyword evidence="9" id="KW-1185">Reference proteome</keyword>
<gene>
    <name evidence="8" type="ORF">PUR21_03200</name>
</gene>
<feature type="transmembrane region" description="Helical" evidence="6">
    <location>
        <begin position="322"/>
        <end position="342"/>
    </location>
</feature>
<dbReference type="Pfam" id="PF07690">
    <property type="entry name" value="MFS_1"/>
    <property type="match status" value="1"/>
</dbReference>
<dbReference type="EMBL" id="JAQYXL010000001">
    <property type="protein sequence ID" value="MEN3226677.1"/>
    <property type="molecule type" value="Genomic_DNA"/>
</dbReference>
<dbReference type="InterPro" id="IPR044770">
    <property type="entry name" value="MFS_spinster-like"/>
</dbReference>
<reference evidence="8 9" key="1">
    <citation type="journal article" date="2023" name="PLoS ONE">
        <title>Complete genome assembly of Hawai'i environmental nontuberculous mycobacteria reveals unexpected co-isolation with methylobacteria.</title>
        <authorList>
            <person name="Hendrix J."/>
            <person name="Epperson L.E."/>
            <person name="Tong E.I."/>
            <person name="Chan Y.L."/>
            <person name="Hasan N.A."/>
            <person name="Dawrs S.N."/>
            <person name="Norton G.J."/>
            <person name="Virdi R."/>
            <person name="Crooks J.L."/>
            <person name="Chan E.D."/>
            <person name="Honda J.R."/>
            <person name="Strong M."/>
        </authorList>
    </citation>
    <scope>NUCLEOTIDE SEQUENCE [LARGE SCALE GENOMIC DNA]</scope>
    <source>
        <strain evidence="8 9">NJH_HI01</strain>
    </source>
</reference>
<feature type="transmembrane region" description="Helical" evidence="6">
    <location>
        <begin position="386"/>
        <end position="406"/>
    </location>
</feature>
<feature type="transmembrane region" description="Helical" evidence="6">
    <location>
        <begin position="348"/>
        <end position="374"/>
    </location>
</feature>
<keyword evidence="3 6" id="KW-0812">Transmembrane</keyword>
<name>A0ABU9Z608_9HYPH</name>
<evidence type="ECO:0000256" key="4">
    <source>
        <dbReference type="ARBA" id="ARBA00022989"/>
    </source>
</evidence>
<dbReference type="PANTHER" id="PTHR23505:SF79">
    <property type="entry name" value="PROTEIN SPINSTER"/>
    <property type="match status" value="1"/>
</dbReference>
<dbReference type="Gene3D" id="1.20.1250.20">
    <property type="entry name" value="MFS general substrate transporter like domains"/>
    <property type="match status" value="2"/>
</dbReference>
<feature type="transmembrane region" description="Helical" evidence="6">
    <location>
        <begin position="291"/>
        <end position="310"/>
    </location>
</feature>
<evidence type="ECO:0000313" key="8">
    <source>
        <dbReference type="EMBL" id="MEN3226677.1"/>
    </source>
</evidence>
<dbReference type="PANTHER" id="PTHR23505">
    <property type="entry name" value="SPINSTER"/>
    <property type="match status" value="1"/>
</dbReference>
<evidence type="ECO:0000256" key="3">
    <source>
        <dbReference type="ARBA" id="ARBA00022692"/>
    </source>
</evidence>
<feature type="transmembrane region" description="Helical" evidence="6">
    <location>
        <begin position="154"/>
        <end position="178"/>
    </location>
</feature>
<dbReference type="PROSITE" id="PS50850">
    <property type="entry name" value="MFS"/>
    <property type="match status" value="1"/>
</dbReference>
<evidence type="ECO:0000256" key="5">
    <source>
        <dbReference type="ARBA" id="ARBA00023136"/>
    </source>
</evidence>
<dbReference type="RefSeq" id="WP_200671214.1">
    <property type="nucleotide sequence ID" value="NZ_JACWCW010000051.1"/>
</dbReference>
<evidence type="ECO:0000313" key="9">
    <source>
        <dbReference type="Proteomes" id="UP001404845"/>
    </source>
</evidence>
<feature type="transmembrane region" description="Helical" evidence="6">
    <location>
        <begin position="20"/>
        <end position="43"/>
    </location>
</feature>
<feature type="transmembrane region" description="Helical" evidence="6">
    <location>
        <begin position="91"/>
        <end position="115"/>
    </location>
</feature>
<feature type="domain" description="Major facilitator superfamily (MFS) profile" evidence="7">
    <location>
        <begin position="25"/>
        <end position="440"/>
    </location>
</feature>
<sequence>MTPSAFKASPPSTAPAGGGLAGWPLVALLATIQFAAFSDRFLLTLVATPLKQALALSDTQLGLLQGSAFALPYALALPLLGIVADRGRQRGLLLGGLMLWGGATFASGLAGGFGALLAARLALGLGQAGFGPAALSLMSLHLRPERLGRSLSALTAAATLGRSVALLAGGAVLAWLTARGGLAPPGLDPLAPWQALFVLAGLANLPLALLILRIRTSRHAAAPRRGQESRGPHGSSLRGAVAWIRRRRRAYLPHAVAATAAVLMTQTLTAWAPTFYVRAFGFSPAESGLRLGLLALIAAPLGHAAGGFALDRLRSAGRADAAPLLLALGLILAVPVTALVSLSPDLSLSLLGFAGLVALLGFTSPPGLAGIQILTPRRLRGRVNTLFLATVTLAGFGLGPLLVGLLSDHVFGEAGLGFALLAVYALVGGLGVLSAAFARRFWRPTPRPTR</sequence>
<protein>
    <submittedName>
        <fullName evidence="8">MFS transporter</fullName>
    </submittedName>
</protein>
<organism evidence="8 9">
    <name type="scientific">Methylorubrum rhodesianum</name>
    <dbReference type="NCBI Taxonomy" id="29427"/>
    <lineage>
        <taxon>Bacteria</taxon>
        <taxon>Pseudomonadati</taxon>
        <taxon>Pseudomonadota</taxon>
        <taxon>Alphaproteobacteria</taxon>
        <taxon>Hyphomicrobiales</taxon>
        <taxon>Methylobacteriaceae</taxon>
        <taxon>Methylorubrum</taxon>
    </lineage>
</organism>
<feature type="transmembrane region" description="Helical" evidence="6">
    <location>
        <begin position="63"/>
        <end position="84"/>
    </location>
</feature>
<dbReference type="InterPro" id="IPR036259">
    <property type="entry name" value="MFS_trans_sf"/>
</dbReference>
<comment type="caution">
    <text evidence="8">The sequence shown here is derived from an EMBL/GenBank/DDBJ whole genome shotgun (WGS) entry which is preliminary data.</text>
</comment>
<keyword evidence="5 6" id="KW-0472">Membrane</keyword>
<accession>A0ABU9Z608</accession>
<evidence type="ECO:0000256" key="1">
    <source>
        <dbReference type="ARBA" id="ARBA00004141"/>
    </source>
</evidence>
<keyword evidence="4 6" id="KW-1133">Transmembrane helix</keyword>
<proteinExistence type="predicted"/>
<comment type="subcellular location">
    <subcellularLocation>
        <location evidence="1">Membrane</location>
        <topology evidence="1">Multi-pass membrane protein</topology>
    </subcellularLocation>
</comment>
<dbReference type="Proteomes" id="UP001404845">
    <property type="component" value="Unassembled WGS sequence"/>
</dbReference>
<feature type="transmembrane region" description="Helical" evidence="6">
    <location>
        <begin position="418"/>
        <end position="438"/>
    </location>
</feature>